<dbReference type="AlphaFoldDB" id="G7Q629"/>
<dbReference type="PANTHER" id="PTHR30055:SF234">
    <property type="entry name" value="HTH-TYPE TRANSCRIPTIONAL REGULATOR BETI"/>
    <property type="match status" value="1"/>
</dbReference>
<dbReference type="Proteomes" id="UP000004662">
    <property type="component" value="Chromosome"/>
</dbReference>
<keyword evidence="7" id="KW-1185">Reference proteome</keyword>
<feature type="domain" description="HTH tetR-type" evidence="5">
    <location>
        <begin position="4"/>
        <end position="64"/>
    </location>
</feature>
<evidence type="ECO:0000313" key="7">
    <source>
        <dbReference type="Proteomes" id="UP000004662"/>
    </source>
</evidence>
<dbReference type="PROSITE" id="PS50977">
    <property type="entry name" value="HTH_TETR_2"/>
    <property type="match status" value="1"/>
</dbReference>
<dbReference type="Gene3D" id="1.10.357.10">
    <property type="entry name" value="Tetracycline Repressor, domain 2"/>
    <property type="match status" value="1"/>
</dbReference>
<keyword evidence="3" id="KW-0804">Transcription</keyword>
<dbReference type="OrthoDB" id="63332at2"/>
<dbReference type="InterPro" id="IPR009057">
    <property type="entry name" value="Homeodomain-like_sf"/>
</dbReference>
<evidence type="ECO:0000256" key="1">
    <source>
        <dbReference type="ARBA" id="ARBA00023015"/>
    </source>
</evidence>
<accession>G7Q629</accession>
<evidence type="ECO:0000256" key="3">
    <source>
        <dbReference type="ARBA" id="ARBA00023163"/>
    </source>
</evidence>
<dbReference type="RefSeq" id="WP_009180460.1">
    <property type="nucleotide sequence ID" value="NZ_CM001368.1"/>
</dbReference>
<dbReference type="PRINTS" id="PR00455">
    <property type="entry name" value="HTHTETR"/>
</dbReference>
<gene>
    <name evidence="6" type="ORF">DFW101_1031</name>
</gene>
<name>G7Q629_9BACT</name>
<dbReference type="STRING" id="694327.DFW101_1031"/>
<feature type="DNA-binding region" description="H-T-H motif" evidence="4">
    <location>
        <begin position="27"/>
        <end position="46"/>
    </location>
</feature>
<evidence type="ECO:0000256" key="2">
    <source>
        <dbReference type="ARBA" id="ARBA00023125"/>
    </source>
</evidence>
<evidence type="ECO:0000256" key="4">
    <source>
        <dbReference type="PROSITE-ProRule" id="PRU00335"/>
    </source>
</evidence>
<evidence type="ECO:0000259" key="5">
    <source>
        <dbReference type="PROSITE" id="PS50977"/>
    </source>
</evidence>
<dbReference type="GO" id="GO:0000976">
    <property type="term" value="F:transcription cis-regulatory region binding"/>
    <property type="evidence" value="ECO:0007669"/>
    <property type="project" value="TreeGrafter"/>
</dbReference>
<keyword evidence="2 4" id="KW-0238">DNA-binding</keyword>
<protein>
    <submittedName>
        <fullName evidence="6">Transcriptional regulator, TetR family</fullName>
    </submittedName>
</protein>
<dbReference type="InterPro" id="IPR050109">
    <property type="entry name" value="HTH-type_TetR-like_transc_reg"/>
</dbReference>
<dbReference type="InterPro" id="IPR001647">
    <property type="entry name" value="HTH_TetR"/>
</dbReference>
<dbReference type="GO" id="GO:0003700">
    <property type="term" value="F:DNA-binding transcription factor activity"/>
    <property type="evidence" value="ECO:0007669"/>
    <property type="project" value="TreeGrafter"/>
</dbReference>
<dbReference type="HOGENOM" id="CLU_069356_12_8_7"/>
<dbReference type="Pfam" id="PF00440">
    <property type="entry name" value="TetR_N"/>
    <property type="match status" value="1"/>
</dbReference>
<keyword evidence="1" id="KW-0805">Transcription regulation</keyword>
<reference evidence="7" key="1">
    <citation type="journal article" date="2015" name="Genome Announc.">
        <title>High-Quality Draft Genome Sequence of Desulfovibrio carbinoliphilus FW-101-2B, an Organic Acid-Oxidizing Sulfate-Reducing Bacterium Isolated from Uranium(VI)-Contaminated Groundwater.</title>
        <authorList>
            <person name="Ramsay B.D."/>
            <person name="Hwang C."/>
            <person name="Woo H.L."/>
            <person name="Carroll S.L."/>
            <person name="Lucas S."/>
            <person name="Han J."/>
            <person name="Lapidus A.L."/>
            <person name="Cheng J.F."/>
            <person name="Goodwin L.A."/>
            <person name="Pitluck S."/>
            <person name="Peters L."/>
            <person name="Chertkov O."/>
            <person name="Held B."/>
            <person name="Detter J.C."/>
            <person name="Han C.S."/>
            <person name="Tapia R."/>
            <person name="Land M.L."/>
            <person name="Hauser L.J."/>
            <person name="Kyrpides N.C."/>
            <person name="Ivanova N.N."/>
            <person name="Mikhailova N."/>
            <person name="Pagani I."/>
            <person name="Woyke T."/>
            <person name="Arkin A.P."/>
            <person name="Dehal P."/>
            <person name="Chivian D."/>
            <person name="Criddle C.S."/>
            <person name="Wu W."/>
            <person name="Chakraborty R."/>
            <person name="Hazen T.C."/>
            <person name="Fields M.W."/>
        </authorList>
    </citation>
    <scope>NUCLEOTIDE SEQUENCE [LARGE SCALE GENOMIC DNA]</scope>
    <source>
        <strain evidence="7">FW-101-2B</strain>
    </source>
</reference>
<dbReference type="EMBL" id="CM001368">
    <property type="protein sequence ID" value="EHJ47045.1"/>
    <property type="molecule type" value="Genomic_DNA"/>
</dbReference>
<sequence length="202" mass="22773">MPAPEIREKILDKASRLFAAQGYDAVSMRLIATAAGMTQANLYYYFRNKEDLILSSLVYVFSGKAQALRAVLSEESDPQRRLEKSLSWFATLLFEDTIFAKLFFRELLDGDANRLEFLTKNVFQESFDTLVQLTESALDSPDSVLAALFLTSTIIGYRQFACVIPHLRGAKPEYVEPKGIIQHFMKEIRKSAKVASGESVMP</sequence>
<dbReference type="SUPFAM" id="SSF46689">
    <property type="entry name" value="Homeodomain-like"/>
    <property type="match status" value="1"/>
</dbReference>
<proteinExistence type="predicted"/>
<evidence type="ECO:0000313" key="6">
    <source>
        <dbReference type="EMBL" id="EHJ47045.1"/>
    </source>
</evidence>
<dbReference type="PANTHER" id="PTHR30055">
    <property type="entry name" value="HTH-TYPE TRANSCRIPTIONAL REGULATOR RUTR"/>
    <property type="match status" value="1"/>
</dbReference>
<organism evidence="6 7">
    <name type="scientific">Solidesulfovibrio carbinoliphilus subsp. oakridgensis</name>
    <dbReference type="NCBI Taxonomy" id="694327"/>
    <lineage>
        <taxon>Bacteria</taxon>
        <taxon>Pseudomonadati</taxon>
        <taxon>Thermodesulfobacteriota</taxon>
        <taxon>Desulfovibrionia</taxon>
        <taxon>Desulfovibrionales</taxon>
        <taxon>Desulfovibrionaceae</taxon>
        <taxon>Solidesulfovibrio</taxon>
    </lineage>
</organism>
<dbReference type="eggNOG" id="COG1309">
    <property type="taxonomic scope" value="Bacteria"/>
</dbReference>